<evidence type="ECO:0000259" key="1">
    <source>
        <dbReference type="Pfam" id="PF07762"/>
    </source>
</evidence>
<dbReference type="InterPro" id="IPR011676">
    <property type="entry name" value="DUF1618"/>
</dbReference>
<reference evidence="2" key="5">
    <citation type="journal article" date="2021" name="G3 (Bethesda)">
        <title>Aegilops tauschii genome assembly Aet v5.0 features greater sequence contiguity and improved annotation.</title>
        <authorList>
            <person name="Wang L."/>
            <person name="Zhu T."/>
            <person name="Rodriguez J.C."/>
            <person name="Deal K.R."/>
            <person name="Dubcovsky J."/>
            <person name="McGuire P.E."/>
            <person name="Lux T."/>
            <person name="Spannagl M."/>
            <person name="Mayer K.F.X."/>
            <person name="Baldrich P."/>
            <person name="Meyers B.C."/>
            <person name="Huo N."/>
            <person name="Gu Y.Q."/>
            <person name="Zhou H."/>
            <person name="Devos K.M."/>
            <person name="Bennetzen J.L."/>
            <person name="Unver T."/>
            <person name="Budak H."/>
            <person name="Gulick P.J."/>
            <person name="Galiba G."/>
            <person name="Kalapos B."/>
            <person name="Nelson D.R."/>
            <person name="Li P."/>
            <person name="You F.M."/>
            <person name="Luo M.C."/>
            <person name="Dvorak J."/>
        </authorList>
    </citation>
    <scope>NUCLEOTIDE SEQUENCE [LARGE SCALE GENOMIC DNA]</scope>
    <source>
        <strain evidence="2">cv. AL8/78</strain>
    </source>
</reference>
<dbReference type="Gramene" id="AET3Gv21032300.2">
    <property type="protein sequence ID" value="AET3Gv21032300.2"/>
    <property type="gene ID" value="AET3Gv21032300"/>
</dbReference>
<reference evidence="3" key="1">
    <citation type="journal article" date="2014" name="Science">
        <title>Ancient hybridizations among the ancestral genomes of bread wheat.</title>
        <authorList>
            <consortium name="International Wheat Genome Sequencing Consortium,"/>
            <person name="Marcussen T."/>
            <person name="Sandve S.R."/>
            <person name="Heier L."/>
            <person name="Spannagl M."/>
            <person name="Pfeifer M."/>
            <person name="Jakobsen K.S."/>
            <person name="Wulff B.B."/>
            <person name="Steuernagel B."/>
            <person name="Mayer K.F."/>
            <person name="Olsen O.A."/>
        </authorList>
    </citation>
    <scope>NUCLEOTIDE SEQUENCE [LARGE SCALE GENOMIC DNA]</scope>
    <source>
        <strain evidence="3">cv. AL8/78</strain>
    </source>
</reference>
<dbReference type="SUPFAM" id="SSF50965">
    <property type="entry name" value="Galactose oxidase, central domain"/>
    <property type="match status" value="1"/>
</dbReference>
<sequence length="437" mass="48076">MAPPMVLLDREVELCDEEAGICEGPIRSSWGGLPARRSAKGQEKLSDAVAEYLQTFKAQPLVADLPELSSLNIRPPKSAPVPPTSGLESGRISSADKHLVALYAGGYRPGYSLPGSYLIYDASKDSISAIPCIPPDTCRTRAMGYQSAVVMCGATGEGGYLLAELVWVCPQDSQAALWLWESSAKQWVVKLRDLPLPPGTTAFNFSVHSCFSFGGSFLCWVDLHRGMLLCDLRKDCNFSFIELPQGPPNYDASDYPHGPCAEEFRSVACVHGSVKFLAFNTFVEREPGETFGLAVWTLSPDHSVWSRSYKCSVGDIWANANYQSAGLGQLAPSFPVLSIHQDGVVYLVVNDTSVVGRRLVFKAQYLLRVDMGNNNDVQVYQQKTTRIYSQLFASEFSAHRRQEHPVLLPPPIIVSFAYYCHFIYICSLSLNMLSFAG</sequence>
<dbReference type="PANTHER" id="PTHR33086:SF43">
    <property type="entry name" value="DUF1618 DOMAIN-CONTAINING PROTEIN"/>
    <property type="match status" value="1"/>
</dbReference>
<evidence type="ECO:0000313" key="3">
    <source>
        <dbReference type="Proteomes" id="UP000015105"/>
    </source>
</evidence>
<dbReference type="AlphaFoldDB" id="A0A453GII3"/>
<dbReference type="Pfam" id="PF07762">
    <property type="entry name" value="DUF1618"/>
    <property type="match status" value="1"/>
</dbReference>
<reference evidence="2" key="4">
    <citation type="submission" date="2019-03" db="UniProtKB">
        <authorList>
            <consortium name="EnsemblPlants"/>
        </authorList>
    </citation>
    <scope>IDENTIFICATION</scope>
</reference>
<dbReference type="Proteomes" id="UP000015105">
    <property type="component" value="Chromosome 3D"/>
</dbReference>
<reference evidence="2" key="3">
    <citation type="journal article" date="2017" name="Nature">
        <title>Genome sequence of the progenitor of the wheat D genome Aegilops tauschii.</title>
        <authorList>
            <person name="Luo M.C."/>
            <person name="Gu Y.Q."/>
            <person name="Puiu D."/>
            <person name="Wang H."/>
            <person name="Twardziok S.O."/>
            <person name="Deal K.R."/>
            <person name="Huo N."/>
            <person name="Zhu T."/>
            <person name="Wang L."/>
            <person name="Wang Y."/>
            <person name="McGuire P.E."/>
            <person name="Liu S."/>
            <person name="Long H."/>
            <person name="Ramasamy R.K."/>
            <person name="Rodriguez J.C."/>
            <person name="Van S.L."/>
            <person name="Yuan L."/>
            <person name="Wang Z."/>
            <person name="Xia Z."/>
            <person name="Xiao L."/>
            <person name="Anderson O.D."/>
            <person name="Ouyang S."/>
            <person name="Liang Y."/>
            <person name="Zimin A.V."/>
            <person name="Pertea G."/>
            <person name="Qi P."/>
            <person name="Bennetzen J.L."/>
            <person name="Dai X."/>
            <person name="Dawson M.W."/>
            <person name="Muller H.G."/>
            <person name="Kugler K."/>
            <person name="Rivarola-Duarte L."/>
            <person name="Spannagl M."/>
            <person name="Mayer K.F.X."/>
            <person name="Lu F.H."/>
            <person name="Bevan M.W."/>
            <person name="Leroy P."/>
            <person name="Li P."/>
            <person name="You F.M."/>
            <person name="Sun Q."/>
            <person name="Liu Z."/>
            <person name="Lyons E."/>
            <person name="Wicker T."/>
            <person name="Salzberg S.L."/>
            <person name="Devos K.M."/>
            <person name="Dvorak J."/>
        </authorList>
    </citation>
    <scope>NUCLEOTIDE SEQUENCE [LARGE SCALE GENOMIC DNA]</scope>
    <source>
        <strain evidence="2">cv. AL8/78</strain>
    </source>
</reference>
<keyword evidence="3" id="KW-1185">Reference proteome</keyword>
<organism evidence="2 3">
    <name type="scientific">Aegilops tauschii subsp. strangulata</name>
    <name type="common">Goatgrass</name>
    <dbReference type="NCBI Taxonomy" id="200361"/>
    <lineage>
        <taxon>Eukaryota</taxon>
        <taxon>Viridiplantae</taxon>
        <taxon>Streptophyta</taxon>
        <taxon>Embryophyta</taxon>
        <taxon>Tracheophyta</taxon>
        <taxon>Spermatophyta</taxon>
        <taxon>Magnoliopsida</taxon>
        <taxon>Liliopsida</taxon>
        <taxon>Poales</taxon>
        <taxon>Poaceae</taxon>
        <taxon>BOP clade</taxon>
        <taxon>Pooideae</taxon>
        <taxon>Triticodae</taxon>
        <taxon>Triticeae</taxon>
        <taxon>Triticinae</taxon>
        <taxon>Aegilops</taxon>
    </lineage>
</organism>
<accession>A0A453GII3</accession>
<dbReference type="InterPro" id="IPR011043">
    <property type="entry name" value="Gal_Oxase/kelch_b-propeller"/>
</dbReference>
<evidence type="ECO:0000313" key="2">
    <source>
        <dbReference type="EnsemblPlants" id="AET3Gv21032300.2"/>
    </source>
</evidence>
<reference evidence="3" key="2">
    <citation type="journal article" date="2017" name="Nat. Plants">
        <title>The Aegilops tauschii genome reveals multiple impacts of transposons.</title>
        <authorList>
            <person name="Zhao G."/>
            <person name="Zou C."/>
            <person name="Li K."/>
            <person name="Wang K."/>
            <person name="Li T."/>
            <person name="Gao L."/>
            <person name="Zhang X."/>
            <person name="Wang H."/>
            <person name="Yang Z."/>
            <person name="Liu X."/>
            <person name="Jiang W."/>
            <person name="Mao L."/>
            <person name="Kong X."/>
            <person name="Jiao Y."/>
            <person name="Jia J."/>
        </authorList>
    </citation>
    <scope>NUCLEOTIDE SEQUENCE [LARGE SCALE GENOMIC DNA]</scope>
    <source>
        <strain evidence="3">cv. AL8/78</strain>
    </source>
</reference>
<feature type="domain" description="DUF1618" evidence="1">
    <location>
        <begin position="220"/>
        <end position="346"/>
    </location>
</feature>
<name>A0A453GII3_AEGTS</name>
<dbReference type="STRING" id="200361.A0A453GII3"/>
<proteinExistence type="predicted"/>
<dbReference type="PANTHER" id="PTHR33086">
    <property type="entry name" value="OS05G0468200 PROTEIN-RELATED"/>
    <property type="match status" value="1"/>
</dbReference>
<dbReference type="EnsemblPlants" id="AET3Gv21032300.2">
    <property type="protein sequence ID" value="AET3Gv21032300.2"/>
    <property type="gene ID" value="AET3Gv21032300"/>
</dbReference>
<protein>
    <recommendedName>
        <fullName evidence="1">DUF1618 domain-containing protein</fullName>
    </recommendedName>
</protein>